<name>A0A2U1NYU2_ARTAN</name>
<dbReference type="OrthoDB" id="423607at2759"/>
<organism evidence="2 3">
    <name type="scientific">Artemisia annua</name>
    <name type="common">Sweet wormwood</name>
    <dbReference type="NCBI Taxonomy" id="35608"/>
    <lineage>
        <taxon>Eukaryota</taxon>
        <taxon>Viridiplantae</taxon>
        <taxon>Streptophyta</taxon>
        <taxon>Embryophyta</taxon>
        <taxon>Tracheophyta</taxon>
        <taxon>Spermatophyta</taxon>
        <taxon>Magnoliopsida</taxon>
        <taxon>eudicotyledons</taxon>
        <taxon>Gunneridae</taxon>
        <taxon>Pentapetalae</taxon>
        <taxon>asterids</taxon>
        <taxon>campanulids</taxon>
        <taxon>Asterales</taxon>
        <taxon>Asteraceae</taxon>
        <taxon>Asteroideae</taxon>
        <taxon>Anthemideae</taxon>
        <taxon>Artemisiinae</taxon>
        <taxon>Artemisia</taxon>
    </lineage>
</organism>
<dbReference type="InterPro" id="IPR041567">
    <property type="entry name" value="COI1_F-box"/>
</dbReference>
<dbReference type="Gene3D" id="1.20.1280.50">
    <property type="match status" value="1"/>
</dbReference>
<dbReference type="EMBL" id="PKPP01001954">
    <property type="protein sequence ID" value="PWA78679.1"/>
    <property type="molecule type" value="Genomic_DNA"/>
</dbReference>
<evidence type="ECO:0000313" key="2">
    <source>
        <dbReference type="EMBL" id="PWA78679.1"/>
    </source>
</evidence>
<keyword evidence="3" id="KW-1185">Reference proteome</keyword>
<dbReference type="Proteomes" id="UP000245207">
    <property type="component" value="Unassembled WGS sequence"/>
</dbReference>
<dbReference type="Pfam" id="PF18511">
    <property type="entry name" value="F-box_5"/>
    <property type="match status" value="1"/>
</dbReference>
<proteinExistence type="predicted"/>
<dbReference type="InterPro" id="IPR032675">
    <property type="entry name" value="LRR_dom_sf"/>
</dbReference>
<protein>
    <submittedName>
        <fullName evidence="2">Coronatine insensitive 1</fullName>
    </submittedName>
</protein>
<dbReference type="STRING" id="35608.A0A2U1NYU2"/>
<dbReference type="AlphaFoldDB" id="A0A2U1NYU2"/>
<comment type="caution">
    <text evidence="2">The sequence shown here is derived from an EMBL/GenBank/DDBJ whole genome shotgun (WGS) entry which is preliminary data.</text>
</comment>
<evidence type="ECO:0000259" key="1">
    <source>
        <dbReference type="Pfam" id="PF18511"/>
    </source>
</evidence>
<evidence type="ECO:0000313" key="3">
    <source>
        <dbReference type="Proteomes" id="UP000245207"/>
    </source>
</evidence>
<accession>A0A2U1NYU2</accession>
<dbReference type="Gene3D" id="3.80.10.10">
    <property type="entry name" value="Ribonuclease Inhibitor"/>
    <property type="match status" value="1"/>
</dbReference>
<gene>
    <name evidence="2" type="ORF">CTI12_AA210920</name>
</gene>
<feature type="domain" description="COI1 F-box" evidence="1">
    <location>
        <begin position="11"/>
        <end position="51"/>
    </location>
</feature>
<reference evidence="2 3" key="1">
    <citation type="journal article" date="2018" name="Mol. Plant">
        <title>The genome of Artemisia annua provides insight into the evolution of Asteraceae family and artemisinin biosynthesis.</title>
        <authorList>
            <person name="Shen Q."/>
            <person name="Zhang L."/>
            <person name="Liao Z."/>
            <person name="Wang S."/>
            <person name="Yan T."/>
            <person name="Shi P."/>
            <person name="Liu M."/>
            <person name="Fu X."/>
            <person name="Pan Q."/>
            <person name="Wang Y."/>
            <person name="Lv Z."/>
            <person name="Lu X."/>
            <person name="Zhang F."/>
            <person name="Jiang W."/>
            <person name="Ma Y."/>
            <person name="Chen M."/>
            <person name="Hao X."/>
            <person name="Li L."/>
            <person name="Tang Y."/>
            <person name="Lv G."/>
            <person name="Zhou Y."/>
            <person name="Sun X."/>
            <person name="Brodelius P.E."/>
            <person name="Rose J.K.C."/>
            <person name="Tang K."/>
        </authorList>
    </citation>
    <scope>NUCLEOTIDE SEQUENCE [LARGE SCALE GENOMIC DNA]</scope>
    <source>
        <strain evidence="3">cv. Huhao1</strain>
        <tissue evidence="2">Leaf</tissue>
    </source>
</reference>
<sequence length="181" mass="20673">MAPTKRKLENTNVWEEVLVLVMPYIHNGEDQTSVSLVSRRFYELDRITRKRVTVHAYYYLNPASLSERFPFLEALTLKGPPYIFNDRGGYAVRVTPWIEELELEDSCLNLKELDIRGLVVNDEDLKILAQTRGMSLGIVNFVGFRSVDGDRVEMLVDVAVEAAPLVSLVVIRELAEIFELV</sequence>